<keyword evidence="3" id="KW-1185">Reference proteome</keyword>
<dbReference type="Proteomes" id="UP001174210">
    <property type="component" value="Unassembled WGS sequence"/>
</dbReference>
<feature type="coiled-coil region" evidence="1">
    <location>
        <begin position="3"/>
        <end position="63"/>
    </location>
</feature>
<name>A0ABT8ITX6_9MICO</name>
<proteinExistence type="predicted"/>
<sequence>MSLDALDAQIDGLRADAKQIQAAAGRRAAEINNDTTLSDEGKRQAHEQRLAIAQERAKALRDKEIALVKDHIKSLETKLDAKVGYGTADLIAFRDAQERSERIEGAEQASRTMGLALRSNDRTLAHALFRRALEAGWTDAVRQFEQEYPESATAAREIEKLQHFLHEAGLARAVSYMVM</sequence>
<accession>A0ABT8ITX6</accession>
<organism evidence="2 3">
    <name type="scientific">Leifsonia virtsii</name>
    <dbReference type="NCBI Taxonomy" id="3035915"/>
    <lineage>
        <taxon>Bacteria</taxon>
        <taxon>Bacillati</taxon>
        <taxon>Actinomycetota</taxon>
        <taxon>Actinomycetes</taxon>
        <taxon>Micrococcales</taxon>
        <taxon>Microbacteriaceae</taxon>
        <taxon>Leifsonia</taxon>
    </lineage>
</organism>
<comment type="caution">
    <text evidence="2">The sequence shown here is derived from an EMBL/GenBank/DDBJ whole genome shotgun (WGS) entry which is preliminary data.</text>
</comment>
<protein>
    <submittedName>
        <fullName evidence="2">Uncharacterized protein</fullName>
    </submittedName>
</protein>
<evidence type="ECO:0000256" key="1">
    <source>
        <dbReference type="SAM" id="Coils"/>
    </source>
</evidence>
<reference evidence="2" key="1">
    <citation type="submission" date="2023-03" db="EMBL/GenBank/DDBJ databases">
        <title>MT1 and MT2 Draft Genomes of Novel Species.</title>
        <authorList>
            <person name="Venkateswaran K."/>
        </authorList>
    </citation>
    <scope>NUCLEOTIDE SEQUENCE</scope>
    <source>
        <strain evidence="2">F6_8S_P_1A</strain>
    </source>
</reference>
<dbReference type="EMBL" id="JAROCB010000001">
    <property type="protein sequence ID" value="MDN4595906.1"/>
    <property type="molecule type" value="Genomic_DNA"/>
</dbReference>
<keyword evidence="1" id="KW-0175">Coiled coil</keyword>
<evidence type="ECO:0000313" key="3">
    <source>
        <dbReference type="Proteomes" id="UP001174210"/>
    </source>
</evidence>
<gene>
    <name evidence="2" type="ORF">P5G59_02010</name>
</gene>
<dbReference type="RefSeq" id="WP_301215489.1">
    <property type="nucleotide sequence ID" value="NZ_JAROCB010000001.1"/>
</dbReference>
<evidence type="ECO:0000313" key="2">
    <source>
        <dbReference type="EMBL" id="MDN4595906.1"/>
    </source>
</evidence>